<dbReference type="STRING" id="1759059.ATE48_18550"/>
<keyword evidence="10" id="KW-1185">Reference proteome</keyword>
<dbReference type="GO" id="GO:0050660">
    <property type="term" value="F:flavin adenine dinucleotide binding"/>
    <property type="evidence" value="ECO:0007669"/>
    <property type="project" value="InterPro"/>
</dbReference>
<feature type="domain" description="Acyl-CoA oxidase/dehydrogenase middle" evidence="7">
    <location>
        <begin position="125"/>
        <end position="222"/>
    </location>
</feature>
<dbReference type="OrthoDB" id="9780544at2"/>
<evidence type="ECO:0000256" key="3">
    <source>
        <dbReference type="ARBA" id="ARBA00022630"/>
    </source>
</evidence>
<organism evidence="9 10">
    <name type="scientific">Candidatus Viadribacter manganicus</name>
    <dbReference type="NCBI Taxonomy" id="1759059"/>
    <lineage>
        <taxon>Bacteria</taxon>
        <taxon>Pseudomonadati</taxon>
        <taxon>Pseudomonadota</taxon>
        <taxon>Alphaproteobacteria</taxon>
        <taxon>Hyphomonadales</taxon>
        <taxon>Hyphomonadaceae</taxon>
        <taxon>Candidatus Viadribacter</taxon>
    </lineage>
</organism>
<dbReference type="SUPFAM" id="SSF47203">
    <property type="entry name" value="Acyl-CoA dehydrogenase C-terminal domain-like"/>
    <property type="match status" value="1"/>
</dbReference>
<dbReference type="PIRSF" id="PIRSF016578">
    <property type="entry name" value="HsaA"/>
    <property type="match status" value="1"/>
</dbReference>
<evidence type="ECO:0000313" key="9">
    <source>
        <dbReference type="EMBL" id="ANP47753.1"/>
    </source>
</evidence>
<keyword evidence="5" id="KW-0560">Oxidoreductase</keyword>
<dbReference type="InParanoid" id="A0A1B1AMH2"/>
<dbReference type="InterPro" id="IPR046373">
    <property type="entry name" value="Acyl-CoA_Oxase/DH_mid-dom_sf"/>
</dbReference>
<dbReference type="SUPFAM" id="SSF56645">
    <property type="entry name" value="Acyl-CoA dehydrogenase NM domain-like"/>
    <property type="match status" value="1"/>
</dbReference>
<dbReference type="InterPro" id="IPR009100">
    <property type="entry name" value="AcylCoA_DH/oxidase_NM_dom_sf"/>
</dbReference>
<protein>
    <submittedName>
        <fullName evidence="9">Acyl-CoA dehydrogenase</fullName>
    </submittedName>
</protein>
<dbReference type="PANTHER" id="PTHR43884:SF12">
    <property type="entry name" value="ISOVALERYL-COA DEHYDROGENASE, MITOCHONDRIAL-RELATED"/>
    <property type="match status" value="1"/>
</dbReference>
<comment type="similarity">
    <text evidence="2 5">Belongs to the acyl-CoA dehydrogenase family.</text>
</comment>
<dbReference type="FunFam" id="1.20.140.10:FF:000012">
    <property type="entry name" value="Acyl-CoA dehydrogenase fadE12"/>
    <property type="match status" value="1"/>
</dbReference>
<evidence type="ECO:0000259" key="8">
    <source>
        <dbReference type="Pfam" id="PF02771"/>
    </source>
</evidence>
<dbReference type="Proteomes" id="UP000092498">
    <property type="component" value="Chromosome"/>
</dbReference>
<dbReference type="InterPro" id="IPR037069">
    <property type="entry name" value="AcylCoA_DH/ox_N_sf"/>
</dbReference>
<dbReference type="Gene3D" id="1.10.540.10">
    <property type="entry name" value="Acyl-CoA dehydrogenase/oxidase, N-terminal domain"/>
    <property type="match status" value="1"/>
</dbReference>
<dbReference type="Pfam" id="PF02770">
    <property type="entry name" value="Acyl-CoA_dh_M"/>
    <property type="match status" value="1"/>
</dbReference>
<gene>
    <name evidence="9" type="ORF">ATE48_18550</name>
</gene>
<dbReference type="Pfam" id="PF02771">
    <property type="entry name" value="Acyl-CoA_dh_N"/>
    <property type="match status" value="1"/>
</dbReference>
<keyword evidence="3 5" id="KW-0285">Flavoprotein</keyword>
<dbReference type="Gene3D" id="2.40.110.10">
    <property type="entry name" value="Butyryl-CoA Dehydrogenase, subunit A, domain 2"/>
    <property type="match status" value="1"/>
</dbReference>
<dbReference type="InterPro" id="IPR006091">
    <property type="entry name" value="Acyl-CoA_Oxase/DH_mid-dom"/>
</dbReference>
<feature type="domain" description="Acyl-CoA dehydrogenase/oxidase N-terminal" evidence="8">
    <location>
        <begin position="8"/>
        <end position="120"/>
    </location>
</feature>
<evidence type="ECO:0000256" key="2">
    <source>
        <dbReference type="ARBA" id="ARBA00009347"/>
    </source>
</evidence>
<name>A0A1B1AMH2_9PROT</name>
<evidence type="ECO:0000259" key="7">
    <source>
        <dbReference type="Pfam" id="PF02770"/>
    </source>
</evidence>
<dbReference type="Pfam" id="PF00441">
    <property type="entry name" value="Acyl-CoA_dh_1"/>
    <property type="match status" value="1"/>
</dbReference>
<dbReference type="InterPro" id="IPR009075">
    <property type="entry name" value="AcylCo_DH/oxidase_C"/>
</dbReference>
<dbReference type="EMBL" id="CP013244">
    <property type="protein sequence ID" value="ANP47753.1"/>
    <property type="molecule type" value="Genomic_DNA"/>
</dbReference>
<evidence type="ECO:0000256" key="1">
    <source>
        <dbReference type="ARBA" id="ARBA00001974"/>
    </source>
</evidence>
<evidence type="ECO:0000256" key="5">
    <source>
        <dbReference type="RuleBase" id="RU362125"/>
    </source>
</evidence>
<evidence type="ECO:0000259" key="6">
    <source>
        <dbReference type="Pfam" id="PF00441"/>
    </source>
</evidence>
<accession>A0A1B1AMH2</accession>
<comment type="cofactor">
    <cofactor evidence="1 5">
        <name>FAD</name>
        <dbReference type="ChEBI" id="CHEBI:57692"/>
    </cofactor>
</comment>
<dbReference type="AlphaFoldDB" id="A0A1B1AMH2"/>
<dbReference type="GO" id="GO:0003995">
    <property type="term" value="F:acyl-CoA dehydrogenase activity"/>
    <property type="evidence" value="ECO:0007669"/>
    <property type="project" value="TreeGrafter"/>
</dbReference>
<dbReference type="KEGG" id="cbot:ATE48_18550"/>
<dbReference type="InterPro" id="IPR036250">
    <property type="entry name" value="AcylCo_DH-like_C"/>
</dbReference>
<keyword evidence="4 5" id="KW-0274">FAD</keyword>
<reference evidence="9 10" key="1">
    <citation type="submission" date="2015-11" db="EMBL/GenBank/DDBJ databases">
        <title>Whole-Genome Sequence of Candidatus Oderbacter manganicum from the National Park Lower Oder Valley, Germany.</title>
        <authorList>
            <person name="Braun B."/>
            <person name="Liere K."/>
            <person name="Szewzyk U."/>
        </authorList>
    </citation>
    <scope>NUCLEOTIDE SEQUENCE [LARGE SCALE GENOMIC DNA]</scope>
    <source>
        <strain evidence="9 10">OTSz_A_272</strain>
    </source>
</reference>
<proteinExistence type="inferred from homology"/>
<dbReference type="PANTHER" id="PTHR43884">
    <property type="entry name" value="ACYL-COA DEHYDROGENASE"/>
    <property type="match status" value="1"/>
</dbReference>
<feature type="domain" description="Acyl-CoA dehydrogenase/oxidase C-terminal" evidence="6">
    <location>
        <begin position="235"/>
        <end position="384"/>
    </location>
</feature>
<dbReference type="InterPro" id="IPR013786">
    <property type="entry name" value="AcylCoA_DH/ox_N"/>
</dbReference>
<sequence>MTFALDLTEEQAAIKHAVEEICAKYDDHYWLNVDNSGDFPNAFVDDIAQGGWLGVAMPESVGGAGLGLTEAALMMQTVAASGAGFSGASAIHLNIFGLMPIVKFGTPEQQQRFLPPAINGADKACFAVTEPNSGLDTSSLETRAERTSDGYRINGRKIWTTNAQRANKILIIARTTPKDQVKRPTEGLSLFYADFDRKHIEAQPIPKMGRKAVECNTLFIEDLEVSNAELIGEEGAGFKILLSGLNPERVLFAAEAIGLGRAALRRAAQYAKERVVFGRPIGQNQGIQHPLAKAWAELEAANLLTFKAAALYDAGKECGAEANAAKYLGAEAGFRACESSVLAHGGMGYAKEYFVERYFREAMIARIAPVSREMILNFIAERVLGLPKSY</sequence>
<evidence type="ECO:0000313" key="10">
    <source>
        <dbReference type="Proteomes" id="UP000092498"/>
    </source>
</evidence>
<evidence type="ECO:0000256" key="4">
    <source>
        <dbReference type="ARBA" id="ARBA00022827"/>
    </source>
</evidence>
<dbReference type="Gene3D" id="1.20.140.10">
    <property type="entry name" value="Butyryl-CoA Dehydrogenase, subunit A, domain 3"/>
    <property type="match status" value="1"/>
</dbReference>
<dbReference type="RefSeq" id="WP_066774184.1">
    <property type="nucleotide sequence ID" value="NZ_CP013244.1"/>
</dbReference>